<dbReference type="EMBL" id="PGGC01000072">
    <property type="protein sequence ID" value="PJG59322.1"/>
    <property type="molecule type" value="Genomic_DNA"/>
</dbReference>
<dbReference type="OrthoDB" id="9812878at2"/>
<dbReference type="PANTHER" id="PTHR30429">
    <property type="entry name" value="D-METHIONINE-BINDING LIPOPROTEIN METQ"/>
    <property type="match status" value="1"/>
</dbReference>
<name>A0A2H9U5L9_9GAMM</name>
<keyword evidence="4" id="KW-0472">Membrane</keyword>
<keyword evidence="5" id="KW-0564">Palmitate</keyword>
<keyword evidence="2" id="KW-1003">Cell membrane</keyword>
<organism evidence="9 10">
    <name type="scientific">Aeromonas cavernicola</name>
    <dbReference type="NCBI Taxonomy" id="1006623"/>
    <lineage>
        <taxon>Bacteria</taxon>
        <taxon>Pseudomonadati</taxon>
        <taxon>Pseudomonadota</taxon>
        <taxon>Gammaproteobacteria</taxon>
        <taxon>Aeromonadales</taxon>
        <taxon>Aeromonadaceae</taxon>
        <taxon>Aeromonas</taxon>
    </lineage>
</organism>
<dbReference type="NCBIfam" id="TIGR00363">
    <property type="entry name" value="MetQ/NlpA family lipoprotein"/>
    <property type="match status" value="1"/>
</dbReference>
<dbReference type="Proteomes" id="UP000235861">
    <property type="component" value="Unassembled WGS sequence"/>
</dbReference>
<dbReference type="PIRSF" id="PIRSF002854">
    <property type="entry name" value="MetQ"/>
    <property type="match status" value="1"/>
</dbReference>
<comment type="similarity">
    <text evidence="7">Belongs to the nlpA lipoprotein family.</text>
</comment>
<dbReference type="GO" id="GO:0005886">
    <property type="term" value="C:plasma membrane"/>
    <property type="evidence" value="ECO:0007669"/>
    <property type="project" value="UniProtKB-SubCell"/>
</dbReference>
<evidence type="ECO:0000256" key="5">
    <source>
        <dbReference type="ARBA" id="ARBA00023139"/>
    </source>
</evidence>
<evidence type="ECO:0000313" key="10">
    <source>
        <dbReference type="Proteomes" id="UP000235861"/>
    </source>
</evidence>
<dbReference type="RefSeq" id="WP_100293654.1">
    <property type="nucleotide sequence ID" value="NZ_PGGC01000072.1"/>
</dbReference>
<dbReference type="NCBIfam" id="NF008285">
    <property type="entry name" value="PRK11063.1"/>
    <property type="match status" value="1"/>
</dbReference>
<gene>
    <name evidence="9" type="primary">metQ</name>
    <name evidence="9" type="ORF">CUC53_07935</name>
</gene>
<dbReference type="AlphaFoldDB" id="A0A2H9U5L9"/>
<evidence type="ECO:0000256" key="3">
    <source>
        <dbReference type="ARBA" id="ARBA00022729"/>
    </source>
</evidence>
<evidence type="ECO:0000256" key="6">
    <source>
        <dbReference type="ARBA" id="ARBA00023288"/>
    </source>
</evidence>
<dbReference type="CDD" id="cd13598">
    <property type="entry name" value="PBP2_lipoprotein_IlpA_like"/>
    <property type="match status" value="1"/>
</dbReference>
<dbReference type="SUPFAM" id="SSF53850">
    <property type="entry name" value="Periplasmic binding protein-like II"/>
    <property type="match status" value="1"/>
</dbReference>
<keyword evidence="3" id="KW-0732">Signal</keyword>
<dbReference type="InterPro" id="IPR004872">
    <property type="entry name" value="Lipoprotein_NlpA"/>
</dbReference>
<evidence type="ECO:0000256" key="1">
    <source>
        <dbReference type="ARBA" id="ARBA00004193"/>
    </source>
</evidence>
<comment type="caution">
    <text evidence="9">The sequence shown here is derived from an EMBL/GenBank/DDBJ whole genome shotgun (WGS) entry which is preliminary data.</text>
</comment>
<evidence type="ECO:0000256" key="2">
    <source>
        <dbReference type="ARBA" id="ARBA00022475"/>
    </source>
</evidence>
<evidence type="ECO:0000313" key="9">
    <source>
        <dbReference type="EMBL" id="PJG59322.1"/>
    </source>
</evidence>
<protein>
    <recommendedName>
        <fullName evidence="7">Lipoprotein</fullName>
    </recommendedName>
</protein>
<dbReference type="GO" id="GO:0015821">
    <property type="term" value="P:methionine transport"/>
    <property type="evidence" value="ECO:0007669"/>
    <property type="project" value="UniProtKB-ARBA"/>
</dbReference>
<dbReference type="PROSITE" id="PS51257">
    <property type="entry name" value="PROKAR_LIPOPROTEIN"/>
    <property type="match status" value="1"/>
</dbReference>
<dbReference type="PANTHER" id="PTHR30429:SF1">
    <property type="entry name" value="D-METHIONINE-BINDING LIPOPROTEIN METQ-RELATED"/>
    <property type="match status" value="1"/>
</dbReference>
<feature type="lipid moiety-binding region" description="S-diacylglycerol cysteine" evidence="8">
    <location>
        <position position="21"/>
    </location>
</feature>
<dbReference type="Gene3D" id="3.40.190.10">
    <property type="entry name" value="Periplasmic binding protein-like II"/>
    <property type="match status" value="2"/>
</dbReference>
<evidence type="ECO:0000256" key="8">
    <source>
        <dbReference type="PIRSR" id="PIRSR002854-1"/>
    </source>
</evidence>
<evidence type="ECO:0000256" key="4">
    <source>
        <dbReference type="ARBA" id="ARBA00023136"/>
    </source>
</evidence>
<sequence length="267" mass="28922">MKLGIKSVAAALLAGLVLTGCGEKESEGKTLKVGAIAGPEIQLVETAAKVAKEKYGLTVEIVNFSDYVTPNVALNDGSVDVNAFQHKPYLDAQIRDRGFKLVPVGNTFVYPIAAYSKKIKSLSELKDGAQIAVPNDPTNLGRSLILLAKQGLITLKEGVGLEATVLDIASNPRNFKIVELEAAQLPRSLEDVDLSVINNTFAGQIGLTPTENGLFVEDKESPYVNLIVAREENKDDERVQQFVKAYQTDEVYQKGMELFKGGLVKGW</sequence>
<keyword evidence="10" id="KW-1185">Reference proteome</keyword>
<evidence type="ECO:0000256" key="7">
    <source>
        <dbReference type="PIRNR" id="PIRNR002854"/>
    </source>
</evidence>
<dbReference type="FunFam" id="3.40.190.10:FF:000016">
    <property type="entry name" value="Lipoprotein"/>
    <property type="match status" value="1"/>
</dbReference>
<reference evidence="9 10" key="1">
    <citation type="submission" date="2017-11" db="EMBL/GenBank/DDBJ databases">
        <title>Draft genome sequence of environmental isolate Aeromonas cavernicola sp. nov. MDC 2508.</title>
        <authorList>
            <person name="Colston S.M."/>
            <person name="Navarro A."/>
            <person name="Martinez-Murcia A.J."/>
            <person name="Graf J."/>
        </authorList>
    </citation>
    <scope>NUCLEOTIDE SEQUENCE [LARGE SCALE GENOMIC DNA]</scope>
    <source>
        <strain evidence="9 10">MDC 2508</strain>
    </source>
</reference>
<dbReference type="Pfam" id="PF03180">
    <property type="entry name" value="Lipoprotein_9"/>
    <property type="match status" value="1"/>
</dbReference>
<accession>A0A2H9U5L9</accession>
<comment type="subcellular location">
    <subcellularLocation>
        <location evidence="1">Cell membrane</location>
        <topology evidence="1">Lipid-anchor</topology>
    </subcellularLocation>
</comment>
<keyword evidence="6 7" id="KW-0449">Lipoprotein</keyword>
<proteinExistence type="inferred from homology"/>